<protein>
    <recommendedName>
        <fullName evidence="9">tRNA (uracil-O(2)-)-methyltransferase</fullName>
        <ecNumber evidence="9">2.1.1.211</ecNumber>
    </recommendedName>
</protein>
<keyword evidence="3 9" id="KW-0963">Cytoplasm</keyword>
<dbReference type="PANTHER" id="PTHR21210:SF0">
    <property type="entry name" value="TRNA (URACIL-O(2)-)-METHYLTRANSFERASE-RELATED"/>
    <property type="match status" value="1"/>
</dbReference>
<keyword evidence="5 9" id="KW-0808">Transferase</keyword>
<evidence type="ECO:0000256" key="1">
    <source>
        <dbReference type="ARBA" id="ARBA00004496"/>
    </source>
</evidence>
<organism evidence="10 11">
    <name type="scientific">Globodera pallida</name>
    <name type="common">Potato cyst nematode worm</name>
    <name type="synonym">Heterodera pallida</name>
    <dbReference type="NCBI Taxonomy" id="36090"/>
    <lineage>
        <taxon>Eukaryota</taxon>
        <taxon>Metazoa</taxon>
        <taxon>Ecdysozoa</taxon>
        <taxon>Nematoda</taxon>
        <taxon>Chromadorea</taxon>
        <taxon>Rhabditida</taxon>
        <taxon>Tylenchina</taxon>
        <taxon>Tylenchomorpha</taxon>
        <taxon>Tylenchoidea</taxon>
        <taxon>Heteroderidae</taxon>
        <taxon>Heteroderinae</taxon>
        <taxon>Globodera</taxon>
    </lineage>
</organism>
<dbReference type="GO" id="GO:0005737">
    <property type="term" value="C:cytoplasm"/>
    <property type="evidence" value="ECO:0007669"/>
    <property type="project" value="UniProtKB-SubCell"/>
</dbReference>
<evidence type="ECO:0000256" key="4">
    <source>
        <dbReference type="ARBA" id="ARBA00022603"/>
    </source>
</evidence>
<dbReference type="PANTHER" id="PTHR21210">
    <property type="entry name" value="TRNA (URACIL-O(2)-)-METHYLTRANSFERASE-RELATED"/>
    <property type="match status" value="1"/>
</dbReference>
<evidence type="ECO:0000256" key="6">
    <source>
        <dbReference type="ARBA" id="ARBA00022691"/>
    </source>
</evidence>
<evidence type="ECO:0000313" key="11">
    <source>
        <dbReference type="WBParaSite" id="GPLIN_001174300"/>
    </source>
</evidence>
<evidence type="ECO:0000313" key="10">
    <source>
        <dbReference type="Proteomes" id="UP000050741"/>
    </source>
</evidence>
<comment type="catalytic activity">
    <reaction evidence="8 9">
        <text>uridine(44) in tRNA(Ser) + S-adenosyl-L-methionine = 2'-O-methyluridine(44) in tRNA(Ser) + S-adenosyl-L-homocysteine + H(+)</text>
        <dbReference type="Rhea" id="RHEA:43100"/>
        <dbReference type="Rhea" id="RHEA-COMP:10339"/>
        <dbReference type="Rhea" id="RHEA-COMP:10340"/>
        <dbReference type="ChEBI" id="CHEBI:15378"/>
        <dbReference type="ChEBI" id="CHEBI:57856"/>
        <dbReference type="ChEBI" id="CHEBI:59789"/>
        <dbReference type="ChEBI" id="CHEBI:65315"/>
        <dbReference type="ChEBI" id="CHEBI:74478"/>
        <dbReference type="EC" id="2.1.1.211"/>
    </reaction>
</comment>
<dbReference type="GO" id="GO:0141101">
    <property type="term" value="F:tRNA(Ser) (uridine(44)-2'-O-)-methyltransferase activity"/>
    <property type="evidence" value="ECO:0007669"/>
    <property type="project" value="UniProtKB-EC"/>
</dbReference>
<comment type="subcellular location">
    <subcellularLocation>
        <location evidence="1 9">Cytoplasm</location>
    </subcellularLocation>
</comment>
<sequence length="537" mass="60512">MQIIPKSHFHKTFSDRCFEVVEFGGDGQKEFVAIFRSAQLPSLVNALAEGSDGKLGQNPHISGTYAFHLANNNSTPTESDDDQRAHKNNAASLKLLCHCEMSAAQMDFLHKWVWPRLQKWANKIIGSAAATFSNWPMQQQIAVGEGDNRLLRDLKAYTDRYWRLKLIYGPQQKNLVEKHCSLNFECSAIAAYLLELWNIDGVGPKRGFVDLQCGTGLLAHLLQMEGVPGVGVHSREKPQWAAFKSHGTRLVELQQTEPDISMADKVKSAVPDVDFLIGNRCDKMIPWIPIIAAKLRCNFFLLSNIPTNFYSNFGKRIVAKYEDLPSGRLEQFYAFLEEMCKMLGFDVATDHLKIPSKRRKCIIGIVPLRGLPPVLELDKIIAQLLSSAGASATQRKKRDPNQRANVNSMSDNECFVDLSRRIVSLLISKDSERKSGNWHCGGSAKVEEIAKSVLNDQHRRLLSGVGRGLLTFLNSQRQLLSVSNGTVSLRFWPSDYQKFEQKIGREKVRNFQCLFQQIHPDGCPLEPKVCPYKHAEM</sequence>
<keyword evidence="4 9" id="KW-0489">Methyltransferase</keyword>
<evidence type="ECO:0000256" key="9">
    <source>
        <dbReference type="RuleBase" id="RU368004"/>
    </source>
</evidence>
<reference evidence="10" key="1">
    <citation type="submission" date="2014-05" db="EMBL/GenBank/DDBJ databases">
        <title>The genome and life-stage specific transcriptomes of Globodera pallida elucidate key aspects of plant parasitism by a cyst nematode.</title>
        <authorList>
            <person name="Cotton J.A."/>
            <person name="Lilley C.J."/>
            <person name="Jones L.M."/>
            <person name="Kikuchi T."/>
            <person name="Reid A.J."/>
            <person name="Thorpe P."/>
            <person name="Tsai I.J."/>
            <person name="Beasley H."/>
            <person name="Blok V."/>
            <person name="Cock P.J.A."/>
            <person name="Van den Akker S.E."/>
            <person name="Holroyd N."/>
            <person name="Hunt M."/>
            <person name="Mantelin S."/>
            <person name="Naghra H."/>
            <person name="Pain A."/>
            <person name="Palomares-Rius J.E."/>
            <person name="Zarowiecki M."/>
            <person name="Berriman M."/>
            <person name="Jones J.T."/>
            <person name="Urwin P.E."/>
        </authorList>
    </citation>
    <scope>NUCLEOTIDE SEQUENCE [LARGE SCALE GENOMIC DNA]</scope>
    <source>
        <strain evidence="10">Lindley</strain>
    </source>
</reference>
<keyword evidence="6 9" id="KW-0949">S-adenosyl-L-methionine</keyword>
<evidence type="ECO:0000256" key="7">
    <source>
        <dbReference type="ARBA" id="ARBA00022694"/>
    </source>
</evidence>
<proteinExistence type="inferred from homology"/>
<dbReference type="EC" id="2.1.1.211" evidence="9"/>
<dbReference type="InterPro" id="IPR011671">
    <property type="entry name" value="tRNA_uracil_MeTrfase"/>
</dbReference>
<name>A0A183CFT8_GLOPA</name>
<comment type="similarity">
    <text evidence="2 9">Belongs to the TRM44 family.</text>
</comment>
<evidence type="ECO:0000256" key="5">
    <source>
        <dbReference type="ARBA" id="ARBA00022679"/>
    </source>
</evidence>
<evidence type="ECO:0000256" key="8">
    <source>
        <dbReference type="ARBA" id="ARBA00047957"/>
    </source>
</evidence>
<reference evidence="11" key="2">
    <citation type="submission" date="2016-06" db="UniProtKB">
        <authorList>
            <consortium name="WormBaseParasite"/>
        </authorList>
    </citation>
    <scope>IDENTIFICATION</scope>
</reference>
<evidence type="ECO:0000256" key="2">
    <source>
        <dbReference type="ARBA" id="ARBA00009056"/>
    </source>
</evidence>
<dbReference type="Proteomes" id="UP000050741">
    <property type="component" value="Unassembled WGS sequence"/>
</dbReference>
<dbReference type="AlphaFoldDB" id="A0A183CFT8"/>
<keyword evidence="7 9" id="KW-0819">tRNA processing</keyword>
<keyword evidence="10" id="KW-1185">Reference proteome</keyword>
<evidence type="ECO:0000256" key="3">
    <source>
        <dbReference type="ARBA" id="ARBA00022490"/>
    </source>
</evidence>
<dbReference type="Pfam" id="PF07757">
    <property type="entry name" value="AdoMet_MTase"/>
    <property type="match status" value="1"/>
</dbReference>
<dbReference type="WBParaSite" id="GPLIN_001174300">
    <property type="protein sequence ID" value="GPLIN_001174300"/>
    <property type="gene ID" value="GPLIN_001174300"/>
</dbReference>
<accession>A0A183CFT8</accession>
<dbReference type="GO" id="GO:0030488">
    <property type="term" value="P:tRNA methylation"/>
    <property type="evidence" value="ECO:0007669"/>
    <property type="project" value="UniProtKB-UniRule"/>
</dbReference>
<comment type="function">
    <text evidence="9">Adenosyl-L-methionine (AdoMet)-dependent tRNA (uracil-O(2)-)-methyltransferase.</text>
</comment>